<accession>A0A6J8BYC6</accession>
<name>A0A6J8BYC6_MYTCO</name>
<keyword evidence="1" id="KW-0812">Transmembrane</keyword>
<keyword evidence="1" id="KW-1133">Transmembrane helix</keyword>
<feature type="transmembrane region" description="Helical" evidence="1">
    <location>
        <begin position="65"/>
        <end position="86"/>
    </location>
</feature>
<dbReference type="EMBL" id="CACVKT020003999">
    <property type="protein sequence ID" value="CAC5387377.1"/>
    <property type="molecule type" value="Genomic_DNA"/>
</dbReference>
<keyword evidence="1" id="KW-0472">Membrane</keyword>
<gene>
    <name evidence="2" type="ORF">MCOR_22717</name>
</gene>
<organism evidence="2 3">
    <name type="scientific">Mytilus coruscus</name>
    <name type="common">Sea mussel</name>
    <dbReference type="NCBI Taxonomy" id="42192"/>
    <lineage>
        <taxon>Eukaryota</taxon>
        <taxon>Metazoa</taxon>
        <taxon>Spiralia</taxon>
        <taxon>Lophotrochozoa</taxon>
        <taxon>Mollusca</taxon>
        <taxon>Bivalvia</taxon>
        <taxon>Autobranchia</taxon>
        <taxon>Pteriomorphia</taxon>
        <taxon>Mytilida</taxon>
        <taxon>Mytiloidea</taxon>
        <taxon>Mytilidae</taxon>
        <taxon>Mytilinae</taxon>
        <taxon>Mytilus</taxon>
    </lineage>
</organism>
<dbReference type="AlphaFoldDB" id="A0A6J8BYC6"/>
<dbReference type="Proteomes" id="UP000507470">
    <property type="component" value="Unassembled WGS sequence"/>
</dbReference>
<sequence length="162" mass="18463">MTKITIKQEKICLFLMVPANVLYVFALFSHAWFKLPGVSYGLWWAVFCDYLACHIVPAFFTEEPVWYHIVQLLSLLGWSGMILSLIMMFKHFTVIDKYNIRRQQAIAVVCILSGFTISLLLMMFYGKLDESSPAEVPKIHWSAILAGVAGLLQFINGLLLVQ</sequence>
<protein>
    <submittedName>
        <fullName evidence="2">Uncharacterized protein</fullName>
    </submittedName>
</protein>
<evidence type="ECO:0000256" key="1">
    <source>
        <dbReference type="SAM" id="Phobius"/>
    </source>
</evidence>
<feature type="transmembrane region" description="Helical" evidence="1">
    <location>
        <begin position="106"/>
        <end position="127"/>
    </location>
</feature>
<feature type="transmembrane region" description="Helical" evidence="1">
    <location>
        <begin position="12"/>
        <end position="33"/>
    </location>
</feature>
<reference evidence="2 3" key="1">
    <citation type="submission" date="2020-06" db="EMBL/GenBank/DDBJ databases">
        <authorList>
            <person name="Li R."/>
            <person name="Bekaert M."/>
        </authorList>
    </citation>
    <scope>NUCLEOTIDE SEQUENCE [LARGE SCALE GENOMIC DNA]</scope>
    <source>
        <strain evidence="3">wild</strain>
    </source>
</reference>
<evidence type="ECO:0000313" key="2">
    <source>
        <dbReference type="EMBL" id="CAC5387377.1"/>
    </source>
</evidence>
<dbReference type="OrthoDB" id="6084382at2759"/>
<feature type="transmembrane region" description="Helical" evidence="1">
    <location>
        <begin position="139"/>
        <end position="161"/>
    </location>
</feature>
<evidence type="ECO:0000313" key="3">
    <source>
        <dbReference type="Proteomes" id="UP000507470"/>
    </source>
</evidence>
<proteinExistence type="predicted"/>
<keyword evidence="3" id="KW-1185">Reference proteome</keyword>